<dbReference type="Proteomes" id="UP001623349">
    <property type="component" value="Unassembled WGS sequence"/>
</dbReference>
<keyword evidence="3" id="KW-1185">Reference proteome</keyword>
<sequence length="41" mass="4840">MERLNRRSRKLRKDLGDLQQLKAQEEKMLQALQMQIGRATG</sequence>
<proteinExistence type="predicted"/>
<accession>A0ABQ0FP52</accession>
<keyword evidence="1" id="KW-0175">Coiled coil</keyword>
<protein>
    <submittedName>
        <fullName evidence="2">E3 ubiquitin ligase TRIM40</fullName>
    </submittedName>
</protein>
<gene>
    <name evidence="2" type="ORF">APTSU1_001627300</name>
</gene>
<comment type="caution">
    <text evidence="2">The sequence shown here is derived from an EMBL/GenBank/DDBJ whole genome shotgun (WGS) entry which is preliminary data.</text>
</comment>
<evidence type="ECO:0000256" key="1">
    <source>
        <dbReference type="SAM" id="Coils"/>
    </source>
</evidence>
<name>A0ABQ0FP52_APOSI</name>
<evidence type="ECO:0000313" key="3">
    <source>
        <dbReference type="Proteomes" id="UP001623349"/>
    </source>
</evidence>
<organism evidence="2 3">
    <name type="scientific">Apodemus speciosus</name>
    <name type="common">Large Japanese field mouse</name>
    <dbReference type="NCBI Taxonomy" id="105296"/>
    <lineage>
        <taxon>Eukaryota</taxon>
        <taxon>Metazoa</taxon>
        <taxon>Chordata</taxon>
        <taxon>Craniata</taxon>
        <taxon>Vertebrata</taxon>
        <taxon>Euteleostomi</taxon>
        <taxon>Mammalia</taxon>
        <taxon>Eutheria</taxon>
        <taxon>Euarchontoglires</taxon>
        <taxon>Glires</taxon>
        <taxon>Rodentia</taxon>
        <taxon>Myomorpha</taxon>
        <taxon>Muroidea</taxon>
        <taxon>Muridae</taxon>
        <taxon>Murinae</taxon>
        <taxon>Apodemus</taxon>
    </lineage>
</organism>
<feature type="coiled-coil region" evidence="1">
    <location>
        <begin position="1"/>
        <end position="35"/>
    </location>
</feature>
<evidence type="ECO:0000313" key="2">
    <source>
        <dbReference type="EMBL" id="GAB1301035.1"/>
    </source>
</evidence>
<dbReference type="EMBL" id="BAAFST010000017">
    <property type="protein sequence ID" value="GAB1301035.1"/>
    <property type="molecule type" value="Genomic_DNA"/>
</dbReference>
<reference evidence="2 3" key="1">
    <citation type="submission" date="2024-08" db="EMBL/GenBank/DDBJ databases">
        <title>The draft genome of Apodemus speciosus.</title>
        <authorList>
            <person name="Nabeshima K."/>
            <person name="Suzuki S."/>
            <person name="Onuma M."/>
        </authorList>
    </citation>
    <scope>NUCLEOTIDE SEQUENCE [LARGE SCALE GENOMIC DNA]</scope>
    <source>
        <strain evidence="2">IB14-021</strain>
    </source>
</reference>